<sequence>MPCQFLRASNRRQPNFLPNWAKICSDLSVYLADPAPLMFHEIIRDIMYAASCLFLISRLPMGILTCSMLAQKMYICTRP</sequence>
<accession>A0A8T2IUY4</accession>
<gene>
    <name evidence="2" type="ORF">GDO86_012584</name>
</gene>
<evidence type="ECO:0000313" key="2">
    <source>
        <dbReference type="EMBL" id="KAG8434261.1"/>
    </source>
</evidence>
<comment type="caution">
    <text evidence="2">The sequence shown here is derived from an EMBL/GenBank/DDBJ whole genome shotgun (WGS) entry which is preliminary data.</text>
</comment>
<organism evidence="2 3">
    <name type="scientific">Hymenochirus boettgeri</name>
    <name type="common">Congo dwarf clawed frog</name>
    <dbReference type="NCBI Taxonomy" id="247094"/>
    <lineage>
        <taxon>Eukaryota</taxon>
        <taxon>Metazoa</taxon>
        <taxon>Chordata</taxon>
        <taxon>Craniata</taxon>
        <taxon>Vertebrata</taxon>
        <taxon>Euteleostomi</taxon>
        <taxon>Amphibia</taxon>
        <taxon>Batrachia</taxon>
        <taxon>Anura</taxon>
        <taxon>Pipoidea</taxon>
        <taxon>Pipidae</taxon>
        <taxon>Pipinae</taxon>
        <taxon>Hymenochirus</taxon>
    </lineage>
</organism>
<keyword evidence="1" id="KW-0472">Membrane</keyword>
<evidence type="ECO:0000256" key="1">
    <source>
        <dbReference type="SAM" id="Phobius"/>
    </source>
</evidence>
<keyword evidence="1" id="KW-1133">Transmembrane helix</keyword>
<protein>
    <submittedName>
        <fullName evidence="2">Uncharacterized protein</fullName>
    </submittedName>
</protein>
<reference evidence="2" key="1">
    <citation type="thesis" date="2020" institute="ProQuest LLC" country="789 East Eisenhower Parkway, Ann Arbor, MI, USA">
        <title>Comparative Genomics and Chromosome Evolution.</title>
        <authorList>
            <person name="Mudd A.B."/>
        </authorList>
    </citation>
    <scope>NUCLEOTIDE SEQUENCE</scope>
    <source>
        <strain evidence="2">Female2</strain>
        <tissue evidence="2">Blood</tissue>
    </source>
</reference>
<dbReference type="EMBL" id="JAACNH010000008">
    <property type="protein sequence ID" value="KAG8434261.1"/>
    <property type="molecule type" value="Genomic_DNA"/>
</dbReference>
<keyword evidence="3" id="KW-1185">Reference proteome</keyword>
<feature type="transmembrane region" description="Helical" evidence="1">
    <location>
        <begin position="46"/>
        <end position="70"/>
    </location>
</feature>
<proteinExistence type="predicted"/>
<name>A0A8T2IUY4_9PIPI</name>
<keyword evidence="1" id="KW-0812">Transmembrane</keyword>
<evidence type="ECO:0000313" key="3">
    <source>
        <dbReference type="Proteomes" id="UP000812440"/>
    </source>
</evidence>
<dbReference type="Proteomes" id="UP000812440">
    <property type="component" value="Chromosome 7"/>
</dbReference>
<dbReference type="AlphaFoldDB" id="A0A8T2IUY4"/>